<keyword evidence="2" id="KW-0378">Hydrolase</keyword>
<comment type="cofactor">
    <cofactor evidence="2">
        <name>Fe(2+)</name>
        <dbReference type="ChEBI" id="CHEBI:29033"/>
    </cofactor>
    <text evidence="2">Binds 1 Fe(2+) ion.</text>
</comment>
<dbReference type="RefSeq" id="WP_281793850.1">
    <property type="nucleotide sequence ID" value="NZ_BSDR01000001.1"/>
</dbReference>
<evidence type="ECO:0000313" key="3">
    <source>
        <dbReference type="EMBL" id="GLI34546.1"/>
    </source>
</evidence>
<proteinExistence type="inferred from homology"/>
<feature type="binding site" evidence="2">
    <location>
        <position position="139"/>
    </location>
    <ligand>
        <name>Fe cation</name>
        <dbReference type="ChEBI" id="CHEBI:24875"/>
    </ligand>
</feature>
<dbReference type="Pfam" id="PF01327">
    <property type="entry name" value="Pep_deformylase"/>
    <property type="match status" value="1"/>
</dbReference>
<gene>
    <name evidence="2 3" type="primary">def</name>
    <name evidence="3" type="ORF">DAMNIGENAA_19790</name>
</gene>
<dbReference type="NCBIfam" id="NF001159">
    <property type="entry name" value="PRK00150.1-3"/>
    <property type="match status" value="1"/>
</dbReference>
<dbReference type="EC" id="3.5.1.88" evidence="2"/>
<evidence type="ECO:0000313" key="4">
    <source>
        <dbReference type="Proteomes" id="UP001144372"/>
    </source>
</evidence>
<dbReference type="NCBIfam" id="TIGR00079">
    <property type="entry name" value="pept_deformyl"/>
    <property type="match status" value="1"/>
</dbReference>
<evidence type="ECO:0000256" key="2">
    <source>
        <dbReference type="HAMAP-Rule" id="MF_00163"/>
    </source>
</evidence>
<reference evidence="3" key="1">
    <citation type="submission" date="2022-12" db="EMBL/GenBank/DDBJ databases">
        <title>Reference genome sequencing for broad-spectrum identification of bacterial and archaeal isolates by mass spectrometry.</title>
        <authorList>
            <person name="Sekiguchi Y."/>
            <person name="Tourlousse D.M."/>
        </authorList>
    </citation>
    <scope>NUCLEOTIDE SEQUENCE</scope>
    <source>
        <strain evidence="3">ASRB1</strain>
    </source>
</reference>
<dbReference type="PANTHER" id="PTHR10458:SF22">
    <property type="entry name" value="PEPTIDE DEFORMYLASE"/>
    <property type="match status" value="1"/>
</dbReference>
<name>A0A9W6CZA9_9BACT</name>
<accession>A0A9W6CZA9</accession>
<sequence>MALLEICTYPNPVLREKARRVETVDREIRKLIDDMAETMYDAPGIGLAANQVGKLLRLVMIDLQKPEYEHGLIVLVNPEIVSGRGETTYEEGCLSVPEFYSKVKRYEEVVVRGMDPDGKPVEIQAGGLLAIALQHEIDHLEGKLFIDRIGLIARDIFKRKWKKRLKEKEA</sequence>
<feature type="binding site" evidence="2">
    <location>
        <position position="135"/>
    </location>
    <ligand>
        <name>Fe cation</name>
        <dbReference type="ChEBI" id="CHEBI:24875"/>
    </ligand>
</feature>
<dbReference type="EMBL" id="BSDR01000001">
    <property type="protein sequence ID" value="GLI34546.1"/>
    <property type="molecule type" value="Genomic_DNA"/>
</dbReference>
<dbReference type="CDD" id="cd00487">
    <property type="entry name" value="Pep_deformylase"/>
    <property type="match status" value="1"/>
</dbReference>
<evidence type="ECO:0000256" key="1">
    <source>
        <dbReference type="ARBA" id="ARBA00010759"/>
    </source>
</evidence>
<dbReference type="PANTHER" id="PTHR10458">
    <property type="entry name" value="PEPTIDE DEFORMYLASE"/>
    <property type="match status" value="1"/>
</dbReference>
<dbReference type="PIRSF" id="PIRSF004749">
    <property type="entry name" value="Pep_def"/>
    <property type="match status" value="1"/>
</dbReference>
<dbReference type="SUPFAM" id="SSF56420">
    <property type="entry name" value="Peptide deformylase"/>
    <property type="match status" value="1"/>
</dbReference>
<comment type="function">
    <text evidence="2">Removes the formyl group from the N-terminal Met of newly synthesized proteins. Requires at least a dipeptide for an efficient rate of reaction. N-terminal L-methionine is a prerequisite for activity but the enzyme has broad specificity at other positions.</text>
</comment>
<comment type="catalytic activity">
    <reaction evidence="2">
        <text>N-terminal N-formyl-L-methionyl-[peptide] + H2O = N-terminal L-methionyl-[peptide] + formate</text>
        <dbReference type="Rhea" id="RHEA:24420"/>
        <dbReference type="Rhea" id="RHEA-COMP:10639"/>
        <dbReference type="Rhea" id="RHEA-COMP:10640"/>
        <dbReference type="ChEBI" id="CHEBI:15377"/>
        <dbReference type="ChEBI" id="CHEBI:15740"/>
        <dbReference type="ChEBI" id="CHEBI:49298"/>
        <dbReference type="ChEBI" id="CHEBI:64731"/>
        <dbReference type="EC" id="3.5.1.88"/>
    </reaction>
</comment>
<dbReference type="InterPro" id="IPR023635">
    <property type="entry name" value="Peptide_deformylase"/>
</dbReference>
<dbReference type="AlphaFoldDB" id="A0A9W6CZA9"/>
<dbReference type="GO" id="GO:0046872">
    <property type="term" value="F:metal ion binding"/>
    <property type="evidence" value="ECO:0007669"/>
    <property type="project" value="UniProtKB-KW"/>
</dbReference>
<keyword evidence="2" id="KW-0408">Iron</keyword>
<dbReference type="InterPro" id="IPR036821">
    <property type="entry name" value="Peptide_deformylase_sf"/>
</dbReference>
<organism evidence="3 4">
    <name type="scientific">Desulforhabdus amnigena</name>
    <dbReference type="NCBI Taxonomy" id="40218"/>
    <lineage>
        <taxon>Bacteria</taxon>
        <taxon>Pseudomonadati</taxon>
        <taxon>Thermodesulfobacteriota</taxon>
        <taxon>Syntrophobacteria</taxon>
        <taxon>Syntrophobacterales</taxon>
        <taxon>Syntrophobacteraceae</taxon>
        <taxon>Desulforhabdus</taxon>
    </lineage>
</organism>
<keyword evidence="2" id="KW-0479">Metal-binding</keyword>
<dbReference type="HAMAP" id="MF_00163">
    <property type="entry name" value="Pep_deformylase"/>
    <property type="match status" value="1"/>
</dbReference>
<dbReference type="GO" id="GO:0006412">
    <property type="term" value="P:translation"/>
    <property type="evidence" value="ECO:0007669"/>
    <property type="project" value="UniProtKB-UniRule"/>
</dbReference>
<dbReference type="PRINTS" id="PR01576">
    <property type="entry name" value="PDEFORMYLASE"/>
</dbReference>
<protein>
    <recommendedName>
        <fullName evidence="2">Peptide deformylase</fullName>
        <shortName evidence="2">PDF</shortName>
        <ecNumber evidence="2">3.5.1.88</ecNumber>
    </recommendedName>
    <alternativeName>
        <fullName evidence="2">Polypeptide deformylase</fullName>
    </alternativeName>
</protein>
<feature type="active site" evidence="2">
    <location>
        <position position="136"/>
    </location>
</feature>
<keyword evidence="4" id="KW-1185">Reference proteome</keyword>
<dbReference type="GO" id="GO:0042586">
    <property type="term" value="F:peptide deformylase activity"/>
    <property type="evidence" value="ECO:0007669"/>
    <property type="project" value="UniProtKB-UniRule"/>
</dbReference>
<dbReference type="Gene3D" id="3.90.45.10">
    <property type="entry name" value="Peptide deformylase"/>
    <property type="match status" value="1"/>
</dbReference>
<keyword evidence="2" id="KW-0648">Protein biosynthesis</keyword>
<comment type="similarity">
    <text evidence="1 2">Belongs to the polypeptide deformylase family.</text>
</comment>
<feature type="binding site" evidence="2">
    <location>
        <position position="93"/>
    </location>
    <ligand>
        <name>Fe cation</name>
        <dbReference type="ChEBI" id="CHEBI:24875"/>
    </ligand>
</feature>
<comment type="caution">
    <text evidence="3">The sequence shown here is derived from an EMBL/GenBank/DDBJ whole genome shotgun (WGS) entry which is preliminary data.</text>
</comment>
<dbReference type="Proteomes" id="UP001144372">
    <property type="component" value="Unassembled WGS sequence"/>
</dbReference>